<dbReference type="InterPro" id="IPR044775">
    <property type="entry name" value="MFS_ERD6/Tret1-like"/>
</dbReference>
<gene>
    <name evidence="11" type="primary">LOC114334987</name>
</gene>
<keyword evidence="5 9" id="KW-0472">Membrane</keyword>
<keyword evidence="2" id="KW-1003">Cell membrane</keyword>
<keyword evidence="6" id="KW-0325">Glycoprotein</keyword>
<accession>A0A6P7G8X8</accession>
<feature type="transmembrane region" description="Helical" evidence="9">
    <location>
        <begin position="423"/>
        <end position="441"/>
    </location>
</feature>
<reference evidence="11" key="1">
    <citation type="submission" date="2025-08" db="UniProtKB">
        <authorList>
            <consortium name="RefSeq"/>
        </authorList>
    </citation>
    <scope>IDENTIFICATION</scope>
    <source>
        <tissue evidence="11">Whole insect</tissue>
    </source>
</reference>
<dbReference type="NCBIfam" id="TIGR00879">
    <property type="entry name" value="SP"/>
    <property type="match status" value="1"/>
</dbReference>
<dbReference type="InterPro" id="IPR050549">
    <property type="entry name" value="MFS_Trehalose_Transporter"/>
</dbReference>
<dbReference type="InterPro" id="IPR036259">
    <property type="entry name" value="MFS_trans_sf"/>
</dbReference>
<comment type="similarity">
    <text evidence="7">Belongs to the major facilitator superfamily. Sugar transporter (TC 2.A.1.1) family. Trehalose transporter subfamily.</text>
</comment>
<comment type="subcellular location">
    <subcellularLocation>
        <location evidence="1">Cell membrane</location>
        <topology evidence="1">Multi-pass membrane protein</topology>
    </subcellularLocation>
</comment>
<dbReference type="PROSITE" id="PS00216">
    <property type="entry name" value="SUGAR_TRANSPORT_1"/>
    <property type="match status" value="1"/>
</dbReference>
<dbReference type="OrthoDB" id="4142200at2759"/>
<dbReference type="SUPFAM" id="SSF103473">
    <property type="entry name" value="MFS general substrate transporter"/>
    <property type="match status" value="1"/>
</dbReference>
<feature type="transmembrane region" description="Helical" evidence="9">
    <location>
        <begin position="254"/>
        <end position="276"/>
    </location>
</feature>
<evidence type="ECO:0000256" key="8">
    <source>
        <dbReference type="RuleBase" id="RU003346"/>
    </source>
</evidence>
<dbReference type="AlphaFoldDB" id="A0A6P7G8X8"/>
<dbReference type="Pfam" id="PF00083">
    <property type="entry name" value="Sugar_tr"/>
    <property type="match status" value="1"/>
</dbReference>
<name>A0A6P7G8X8_DIAVI</name>
<dbReference type="GO" id="GO:0051119">
    <property type="term" value="F:sugar transmembrane transporter activity"/>
    <property type="evidence" value="ECO:0007669"/>
    <property type="project" value="InterPro"/>
</dbReference>
<feature type="transmembrane region" description="Helical" evidence="9">
    <location>
        <begin position="87"/>
        <end position="104"/>
    </location>
</feature>
<dbReference type="PANTHER" id="PTHR48021:SF47">
    <property type="entry name" value="GH17672P"/>
    <property type="match status" value="1"/>
</dbReference>
<evidence type="ECO:0000256" key="9">
    <source>
        <dbReference type="SAM" id="Phobius"/>
    </source>
</evidence>
<evidence type="ECO:0000256" key="1">
    <source>
        <dbReference type="ARBA" id="ARBA00004651"/>
    </source>
</evidence>
<evidence type="ECO:0000256" key="4">
    <source>
        <dbReference type="ARBA" id="ARBA00022989"/>
    </source>
</evidence>
<dbReference type="InterPro" id="IPR005828">
    <property type="entry name" value="MFS_sugar_transport-like"/>
</dbReference>
<dbReference type="FunFam" id="1.20.1250.20:FF:000055">
    <property type="entry name" value="Facilitated trehalose transporter Tret1-2 homolog"/>
    <property type="match status" value="1"/>
</dbReference>
<feature type="transmembrane region" description="Helical" evidence="9">
    <location>
        <begin position="110"/>
        <end position="132"/>
    </location>
</feature>
<proteinExistence type="inferred from homology"/>
<dbReference type="InParanoid" id="A0A6P7G8X8"/>
<dbReference type="GO" id="GO:0005886">
    <property type="term" value="C:plasma membrane"/>
    <property type="evidence" value="ECO:0007669"/>
    <property type="project" value="UniProtKB-SubCell"/>
</dbReference>
<dbReference type="Gene3D" id="1.20.1250.20">
    <property type="entry name" value="MFS general substrate transporter like domains"/>
    <property type="match status" value="1"/>
</dbReference>
<dbReference type="PROSITE" id="PS50850">
    <property type="entry name" value="MFS"/>
    <property type="match status" value="1"/>
</dbReference>
<keyword evidence="8" id="KW-0813">Transport</keyword>
<organism evidence="11">
    <name type="scientific">Diabrotica virgifera virgifera</name>
    <name type="common">western corn rootworm</name>
    <dbReference type="NCBI Taxonomy" id="50390"/>
    <lineage>
        <taxon>Eukaryota</taxon>
        <taxon>Metazoa</taxon>
        <taxon>Ecdysozoa</taxon>
        <taxon>Arthropoda</taxon>
        <taxon>Hexapoda</taxon>
        <taxon>Insecta</taxon>
        <taxon>Pterygota</taxon>
        <taxon>Neoptera</taxon>
        <taxon>Endopterygota</taxon>
        <taxon>Coleoptera</taxon>
        <taxon>Polyphaga</taxon>
        <taxon>Cucujiformia</taxon>
        <taxon>Chrysomeloidea</taxon>
        <taxon>Chrysomelidae</taxon>
        <taxon>Galerucinae</taxon>
        <taxon>Diabroticina</taxon>
        <taxon>Diabroticites</taxon>
        <taxon>Diabrotica</taxon>
    </lineage>
</organism>
<evidence type="ECO:0000256" key="2">
    <source>
        <dbReference type="ARBA" id="ARBA00022475"/>
    </source>
</evidence>
<dbReference type="CDD" id="cd17358">
    <property type="entry name" value="MFS_GLUT6_8_Class3_like"/>
    <property type="match status" value="1"/>
</dbReference>
<evidence type="ECO:0000313" key="11">
    <source>
        <dbReference type="RefSeq" id="XP_028140935.1"/>
    </source>
</evidence>
<feature type="transmembrane region" description="Helical" evidence="9">
    <location>
        <begin position="168"/>
        <end position="190"/>
    </location>
</feature>
<evidence type="ECO:0000256" key="7">
    <source>
        <dbReference type="ARBA" id="ARBA00024348"/>
    </source>
</evidence>
<feature type="transmembrane region" description="Helical" evidence="9">
    <location>
        <begin position="144"/>
        <end position="162"/>
    </location>
</feature>
<dbReference type="InterPro" id="IPR020846">
    <property type="entry name" value="MFS_dom"/>
</dbReference>
<feature type="transmembrane region" description="Helical" evidence="9">
    <location>
        <begin position="390"/>
        <end position="411"/>
    </location>
</feature>
<feature type="transmembrane region" description="Helical" evidence="9">
    <location>
        <begin position="319"/>
        <end position="341"/>
    </location>
</feature>
<dbReference type="PROSITE" id="PS00217">
    <property type="entry name" value="SUGAR_TRANSPORT_2"/>
    <property type="match status" value="1"/>
</dbReference>
<dbReference type="PRINTS" id="PR00171">
    <property type="entry name" value="SUGRTRNSPORT"/>
</dbReference>
<dbReference type="KEGG" id="dvv:114334987"/>
<feature type="domain" description="Major facilitator superfamily (MFS) profile" evidence="10">
    <location>
        <begin position="14"/>
        <end position="445"/>
    </location>
</feature>
<evidence type="ECO:0000256" key="3">
    <source>
        <dbReference type="ARBA" id="ARBA00022692"/>
    </source>
</evidence>
<dbReference type="PANTHER" id="PTHR48021">
    <property type="match status" value="1"/>
</dbReference>
<dbReference type="InterPro" id="IPR005829">
    <property type="entry name" value="Sugar_transporter_CS"/>
</dbReference>
<dbReference type="RefSeq" id="XP_028140935.1">
    <property type="nucleotide sequence ID" value="XM_028285134.1"/>
</dbReference>
<feature type="transmembrane region" description="Helical" evidence="9">
    <location>
        <begin position="9"/>
        <end position="31"/>
    </location>
</feature>
<feature type="transmembrane region" description="Helical" evidence="9">
    <location>
        <begin position="58"/>
        <end position="80"/>
    </location>
</feature>
<evidence type="ECO:0000256" key="5">
    <source>
        <dbReference type="ARBA" id="ARBA00023136"/>
    </source>
</evidence>
<feature type="transmembrane region" description="Helical" evidence="9">
    <location>
        <begin position="353"/>
        <end position="378"/>
    </location>
</feature>
<keyword evidence="4 9" id="KW-1133">Transmembrane helix</keyword>
<dbReference type="InterPro" id="IPR003663">
    <property type="entry name" value="Sugar/inositol_transpt"/>
</dbReference>
<sequence length="467" mass="51083">MTSSSPNRTFLYIAACAANIAAFVCGTGFGWTSPELPKLKDNTTSPLDHELTDTQEGWIGSFLPLAAAIGPIGGGVLADIIGRKKTLLLGTLPFIVAYILNIFAKSVFIFYIGRFLSGIGVGIIFTVLPIYIGEISDDDVRGSLGSFMQFFIVIGLLFSYAIGPFVSIATFNIILVIPPVLFMIIFLIFIPDSPCYLLQTKNTKDALEALIRLRGREISFVQKEMEVMKVQVEKEQRDKGNFFDIFKCKGLRTALFLSVGLVAFQQLSGINIILFYSQNLFTDAGVALAPEICTIIIGVVQIIASGCTPLLVEKWGKRYLLLLSGVGMALSEGVLAFFFYLKDDKQSDVSSIGWLPIASMVVYIITYCLGFGPLPWAVMGELFPGNIKSVASSATASMCWILGFFITNYFGLLTQLIGKSGSFGFFTGWCLIAIAFVYKFLPETTGKNVHEIQYILSGGSRKPSYQI</sequence>
<feature type="transmembrane region" description="Helical" evidence="9">
    <location>
        <begin position="288"/>
        <end position="312"/>
    </location>
</feature>
<evidence type="ECO:0000259" key="10">
    <source>
        <dbReference type="PROSITE" id="PS50850"/>
    </source>
</evidence>
<dbReference type="FunCoup" id="A0A6P7G8X8">
    <property type="interactions" value="16"/>
</dbReference>
<protein>
    <submittedName>
        <fullName evidence="11">Facilitated trehalose transporter Tret1-like</fullName>
    </submittedName>
</protein>
<evidence type="ECO:0000256" key="6">
    <source>
        <dbReference type="ARBA" id="ARBA00023180"/>
    </source>
</evidence>
<keyword evidence="3 9" id="KW-0812">Transmembrane</keyword>